<dbReference type="FunFam" id="2.10.25.10:FF:000096">
    <property type="entry name" value="Putative fibrillin 2"/>
    <property type="match status" value="1"/>
</dbReference>
<feature type="domain" description="EGF-like" evidence="14">
    <location>
        <begin position="1292"/>
        <end position="1329"/>
    </location>
</feature>
<dbReference type="PROSITE" id="PS01187">
    <property type="entry name" value="EGF_CA"/>
    <property type="match status" value="9"/>
</dbReference>
<feature type="domain" description="EGF-like" evidence="14">
    <location>
        <begin position="1334"/>
        <end position="1374"/>
    </location>
</feature>
<evidence type="ECO:0000256" key="4">
    <source>
        <dbReference type="ARBA" id="ARBA00022530"/>
    </source>
</evidence>
<feature type="domain" description="EGF-like" evidence="14">
    <location>
        <begin position="1040"/>
        <end position="1081"/>
    </location>
</feature>
<feature type="disulfide bond" evidence="11">
    <location>
        <begin position="506"/>
        <end position="516"/>
    </location>
</feature>
<reference evidence="16" key="2">
    <citation type="submission" date="2025-08" db="UniProtKB">
        <authorList>
            <consortium name="Ensembl"/>
        </authorList>
    </citation>
    <scope>IDENTIFICATION</scope>
</reference>
<dbReference type="Proteomes" id="UP000008225">
    <property type="component" value="Chromosome 2"/>
</dbReference>
<dbReference type="Pfam" id="PF12661">
    <property type="entry name" value="hEGF"/>
    <property type="match status" value="2"/>
</dbReference>
<protein>
    <submittedName>
        <fullName evidence="16">Fibrillin 2</fullName>
    </submittedName>
</protein>
<dbReference type="PANTHER" id="PTHR47333:SF5">
    <property type="entry name" value="FIBRILLIN-3"/>
    <property type="match status" value="1"/>
</dbReference>
<dbReference type="PROSITE" id="PS50026">
    <property type="entry name" value="EGF_3"/>
    <property type="match status" value="21"/>
</dbReference>
<dbReference type="FunFam" id="3.90.290.10:FF:000014">
    <property type="entry name" value="Fibrillin 2"/>
    <property type="match status" value="1"/>
</dbReference>
<feature type="domain" description="EGF-like" evidence="14">
    <location>
        <begin position="1125"/>
        <end position="1166"/>
    </location>
</feature>
<dbReference type="PROSITE" id="PS00022">
    <property type="entry name" value="EGF_1"/>
    <property type="match status" value="1"/>
</dbReference>
<dbReference type="FunFam" id="2.10.25.10:FF:000058">
    <property type="entry name" value="Fibrillin 2"/>
    <property type="match status" value="1"/>
</dbReference>
<feature type="domain" description="EGF-like" evidence="14">
    <location>
        <begin position="1416"/>
        <end position="1457"/>
    </location>
</feature>
<dbReference type="GeneTree" id="ENSGT00950000183158"/>
<feature type="domain" description="EGF-like" evidence="14">
    <location>
        <begin position="542"/>
        <end position="583"/>
    </location>
</feature>
<feature type="region of interest" description="Disordered" evidence="12">
    <location>
        <begin position="26"/>
        <end position="52"/>
    </location>
</feature>
<evidence type="ECO:0000256" key="9">
    <source>
        <dbReference type="ARBA" id="ARBA00023157"/>
    </source>
</evidence>
<dbReference type="PANTHER" id="PTHR47333">
    <property type="entry name" value="VON WILLEBRAND FACTOR C AND EGF DOMAIN-CONTAINING PROTEIN"/>
    <property type="match status" value="1"/>
</dbReference>
<evidence type="ECO:0000256" key="13">
    <source>
        <dbReference type="SAM" id="SignalP"/>
    </source>
</evidence>
<evidence type="ECO:0000256" key="1">
    <source>
        <dbReference type="ARBA" id="ARBA00004498"/>
    </source>
</evidence>
<dbReference type="Pfam" id="PF00683">
    <property type="entry name" value="TB"/>
    <property type="match status" value="5"/>
</dbReference>
<dbReference type="InterPro" id="IPR017878">
    <property type="entry name" value="TB_dom"/>
</dbReference>
<dbReference type="PROSITE" id="PS01186">
    <property type="entry name" value="EGF_2"/>
    <property type="match status" value="15"/>
</dbReference>
<dbReference type="FunFam" id="2.10.25.10:FF:000049">
    <property type="entry name" value="Fibrillin 2"/>
    <property type="match status" value="1"/>
</dbReference>
<feature type="domain" description="EGF-like" evidence="14">
    <location>
        <begin position="243"/>
        <end position="284"/>
    </location>
</feature>
<comment type="similarity">
    <text evidence="2">Belongs to the fibrillin family.</text>
</comment>
<dbReference type="InterPro" id="IPR052080">
    <property type="entry name" value="vWF_C/EGF_Fibrillin"/>
</dbReference>
<evidence type="ECO:0000259" key="15">
    <source>
        <dbReference type="PROSITE" id="PS51364"/>
    </source>
</evidence>
<evidence type="ECO:0000259" key="14">
    <source>
        <dbReference type="PROSITE" id="PS50026"/>
    </source>
</evidence>
<dbReference type="InterPro" id="IPR000152">
    <property type="entry name" value="EGF-type_Asp/Asn_hydroxyl_site"/>
</dbReference>
<dbReference type="FunFam" id="2.10.25.10:FF:000141">
    <property type="entry name" value="Fibrillin 2"/>
    <property type="match status" value="1"/>
</dbReference>
<dbReference type="InterPro" id="IPR024731">
    <property type="entry name" value="NELL2-like_EGF"/>
</dbReference>
<feature type="domain" description="EGF-like" evidence="14">
    <location>
        <begin position="1082"/>
        <end position="1124"/>
    </location>
</feature>
<feature type="domain" description="EGF-like" evidence="14">
    <location>
        <begin position="285"/>
        <end position="326"/>
    </location>
</feature>
<evidence type="ECO:0000256" key="11">
    <source>
        <dbReference type="PROSITE-ProRule" id="PRU00076"/>
    </source>
</evidence>
<evidence type="ECO:0000256" key="2">
    <source>
        <dbReference type="ARBA" id="ARBA00008972"/>
    </source>
</evidence>
<dbReference type="Gene3D" id="3.90.290.10">
    <property type="entry name" value="TGF-beta binding (TB) domain"/>
    <property type="match status" value="5"/>
</dbReference>
<dbReference type="FunFam" id="3.90.290.10:FF:000009">
    <property type="entry name" value="Fibrillin 2"/>
    <property type="match status" value="1"/>
</dbReference>
<dbReference type="Pfam" id="PF07645">
    <property type="entry name" value="EGF_CA"/>
    <property type="match status" value="16"/>
</dbReference>
<dbReference type="SUPFAM" id="SSF57184">
    <property type="entry name" value="Growth factor receptor domain"/>
    <property type="match status" value="5"/>
</dbReference>
<dbReference type="SMART" id="SM00181">
    <property type="entry name" value="EGF"/>
    <property type="match status" value="23"/>
</dbReference>
<dbReference type="PROSITE" id="PS51364">
    <property type="entry name" value="TB"/>
    <property type="match status" value="5"/>
</dbReference>
<dbReference type="Ensembl" id="ENSCJAT00000072407.3">
    <property type="protein sequence ID" value="ENSCJAP00000066733.2"/>
    <property type="gene ID" value="ENSCJAG00000019242.6"/>
</dbReference>
<evidence type="ECO:0000256" key="3">
    <source>
        <dbReference type="ARBA" id="ARBA00022525"/>
    </source>
</evidence>
<dbReference type="FunFam" id="3.90.290.10:FF:000003">
    <property type="entry name" value="Fibrillin 3"/>
    <property type="match status" value="1"/>
</dbReference>
<keyword evidence="8" id="KW-0106">Calcium</keyword>
<dbReference type="CDD" id="cd00054">
    <property type="entry name" value="EGF_CA"/>
    <property type="match status" value="15"/>
</dbReference>
<dbReference type="FunFam" id="2.10.25.10:FF:000097">
    <property type="entry name" value="Fibrillin 2"/>
    <property type="match status" value="1"/>
</dbReference>
<dbReference type="SUPFAM" id="SSF57581">
    <property type="entry name" value="TB module/8-cys domain"/>
    <property type="match status" value="5"/>
</dbReference>
<feature type="domain" description="EGF-like" evidence="14">
    <location>
        <begin position="819"/>
        <end position="858"/>
    </location>
</feature>
<dbReference type="Pfam" id="PF12662">
    <property type="entry name" value="cEGF"/>
    <property type="match status" value="1"/>
</dbReference>
<feature type="domain" description="TB" evidence="15">
    <location>
        <begin position="863"/>
        <end position="904"/>
    </location>
</feature>
<feature type="disulfide bond" evidence="11">
    <location>
        <begin position="147"/>
        <end position="157"/>
    </location>
</feature>
<feature type="disulfide bond" evidence="11">
    <location>
        <begin position="165"/>
        <end position="174"/>
    </location>
</feature>
<feature type="domain" description="EGF-like" evidence="14">
    <location>
        <begin position="1167"/>
        <end position="1208"/>
    </location>
</feature>
<reference evidence="16" key="3">
    <citation type="submission" date="2025-09" db="UniProtKB">
        <authorList>
            <consortium name="Ensembl"/>
        </authorList>
    </citation>
    <scope>IDENTIFICATION</scope>
</reference>
<dbReference type="GO" id="GO:0005509">
    <property type="term" value="F:calcium ion binding"/>
    <property type="evidence" value="ECO:0007669"/>
    <property type="project" value="InterPro"/>
</dbReference>
<dbReference type="FunFam" id="3.90.290.10:FF:000006">
    <property type="entry name" value="Fibrillin 2"/>
    <property type="match status" value="1"/>
</dbReference>
<dbReference type="FunFam" id="2.10.25.10:FF:000086">
    <property type="entry name" value="Fibrillin 2"/>
    <property type="match status" value="1"/>
</dbReference>
<evidence type="ECO:0000256" key="10">
    <source>
        <dbReference type="ARBA" id="ARBA00023180"/>
    </source>
</evidence>
<evidence type="ECO:0000256" key="7">
    <source>
        <dbReference type="ARBA" id="ARBA00022737"/>
    </source>
</evidence>
<feature type="compositionally biased region" description="Pro residues" evidence="12">
    <location>
        <begin position="30"/>
        <end position="45"/>
    </location>
</feature>
<feature type="domain" description="TB" evidence="15">
    <location>
        <begin position="671"/>
        <end position="723"/>
    </location>
</feature>
<feature type="domain" description="EGF-like" evidence="14">
    <location>
        <begin position="143"/>
        <end position="175"/>
    </location>
</feature>
<dbReference type="InterPro" id="IPR040872">
    <property type="entry name" value="Fibrillin_U_N"/>
</dbReference>
<dbReference type="GO" id="GO:0043010">
    <property type="term" value="P:camera-type eye development"/>
    <property type="evidence" value="ECO:0007669"/>
    <property type="project" value="UniProtKB-ARBA"/>
</dbReference>
<feature type="chain" id="PRO_5023908808" evidence="13">
    <location>
        <begin position="29"/>
        <end position="1474"/>
    </location>
</feature>
<comment type="subcellular location">
    <subcellularLocation>
        <location evidence="1">Secreted</location>
        <location evidence="1">Extracellular space</location>
        <location evidence="1">Extracellular matrix</location>
    </subcellularLocation>
</comment>
<dbReference type="InterPro" id="IPR049883">
    <property type="entry name" value="NOTCH1_EGF-like"/>
</dbReference>
<dbReference type="FunFam" id="2.10.25.10:FF:000003">
    <property type="entry name" value="fibrillin-1 isoform X1"/>
    <property type="match status" value="9"/>
</dbReference>
<feature type="signal peptide" evidence="13">
    <location>
        <begin position="1"/>
        <end position="28"/>
    </location>
</feature>
<dbReference type="FunFam" id="2.10.25.10:FF:000071">
    <property type="entry name" value="Fibrillin 2"/>
    <property type="match status" value="1"/>
</dbReference>
<name>A0A2R8MY73_CALJA</name>
<dbReference type="Pfam" id="PF14670">
    <property type="entry name" value="FXa_inhibition"/>
    <property type="match status" value="1"/>
</dbReference>
<evidence type="ECO:0000313" key="17">
    <source>
        <dbReference type="Proteomes" id="UP000008225"/>
    </source>
</evidence>
<feature type="domain" description="TB" evidence="15">
    <location>
        <begin position="181"/>
        <end position="224"/>
    </location>
</feature>
<keyword evidence="7" id="KW-0677">Repeat</keyword>
<accession>A0A2R8MY73</accession>
<dbReference type="FunFam" id="2.10.25.10:FF:000171">
    <property type="entry name" value="Fibrillin 2"/>
    <property type="match status" value="1"/>
</dbReference>
<dbReference type="InterPro" id="IPR001881">
    <property type="entry name" value="EGF-like_Ca-bd_dom"/>
</dbReference>
<dbReference type="Pfam" id="PF18193">
    <property type="entry name" value="Fibrillin_U_N"/>
    <property type="match status" value="1"/>
</dbReference>
<keyword evidence="5 11" id="KW-0245">EGF-like domain</keyword>
<dbReference type="GO" id="GO:0005576">
    <property type="term" value="C:extracellular region"/>
    <property type="evidence" value="ECO:0007669"/>
    <property type="project" value="UniProtKB-ARBA"/>
</dbReference>
<feature type="domain" description="EGF-like" evidence="14">
    <location>
        <begin position="1375"/>
        <end position="1415"/>
    </location>
</feature>
<feature type="disulfide bond" evidence="11">
    <location>
        <begin position="823"/>
        <end position="833"/>
    </location>
</feature>
<feature type="domain" description="EGF-like" evidence="14">
    <location>
        <begin position="625"/>
        <end position="665"/>
    </location>
</feature>
<feature type="domain" description="EGF-like" evidence="14">
    <location>
        <begin position="1250"/>
        <end position="1291"/>
    </location>
</feature>
<dbReference type="InterPro" id="IPR026823">
    <property type="entry name" value="cEGF"/>
</dbReference>
<feature type="domain" description="EGF-like" evidence="14">
    <location>
        <begin position="461"/>
        <end position="501"/>
    </location>
</feature>
<proteinExistence type="inferred from homology"/>
<dbReference type="FunFam" id="2.10.25.10:FF:000008">
    <property type="entry name" value="Signal peptide, CUB domain, EGF-like 2"/>
    <property type="match status" value="1"/>
</dbReference>
<dbReference type="InterPro" id="IPR018097">
    <property type="entry name" value="EGF_Ca-bd_CS"/>
</dbReference>
<feature type="domain" description="EGF-like" evidence="14">
    <location>
        <begin position="584"/>
        <end position="624"/>
    </location>
</feature>
<keyword evidence="3" id="KW-0964">Secreted</keyword>
<dbReference type="InterPro" id="IPR009030">
    <property type="entry name" value="Growth_fac_rcpt_cys_sf"/>
</dbReference>
<keyword evidence="9 11" id="KW-1015">Disulfide bond</keyword>
<sequence>MGRLRRLCLQPYFVWLGFVALWAQGTAGQPQPPPPKPPRPQPPPQHVRSATAGSEGGFLVPEYLEEGAAVASRVRRRGQQDVLRGPNVCGSRFHSYCCPGWKTLPGGNQCIVLQQCSLRCMNGGTCADDHCQCQKGYIGTYCGQPLCENGCQNGGRCIGPNRCACVYGFTGPQCERDYRTGPCFTQVNNQMCQGQLTGIVCTKTLCCATIGRAWGHPCEMCPAQPQPCRRGFIPNIRTGACQDVDECQAIPGICQGGNCINTVGSFECRCPAGHKQSETTQKCEDIDECSIIPGICETGECSNTVGSYFCVCPRGYVTSADGSQCIDQRTGMCFSGLVNGRCAQELPGRMTKMQCCCEPGRCWGIGTIPEACPVRGSEEYRRLCMDGLPMGGIPGSSGSRPGGTGGNGFAPSGNGNGYGPGGTGFIPIPGGNGFSPGVGGANVGAGGQGPIITGLTILNQTIDICKHHANLCLNGRCIPTVSSYRCECNMGYKQDANGDCIDVDECTSNPCTNGDCVNTPGSYYCKCHAGFQRTPTKQACIDIDECIQNGVLCKNGRCVNTDGSFQCICNAGFELTTDGKNCVDHDECTTTNMCLNGMCINEDGSFKCICKPGFVLAPNGRYCTDVDECQTPGICMNGHCINNEGSFRCDCPPGLAVGMDGRVCVDTHMRSTCYGGIKKGVCVRPFPGAVTKSECCCANPDYGFGEPCQPCPAKNSAEFHSLCSSGVGITVDGRDINECALDPDICANGICENLRGSYRCNCNSGYEPDASGRNCIDIDECLVNRLLCDNGLCRNTPGSYSCTCPPGYVFRTETETCEDINECESNPCVNGACRNNLGSFNCECSPGSKLSSTGLICIDSLKGTCWLNIQDSRCEVNINGATLKSECCATLGAAWGSPCERCEPDTACPRGLARIKGVTCEDVNECEVFPGVCPNGRCVNSKGSFHCECPEGLTLDVTGRVCLDIRMEQCYLKWDEDECIHPVPGKFRMDACCCAVGAAWGTECEECPKPGTKEYESLCPRGAGFANRGDILSGRPFYKDINECKAFPGMCTYGKCRNTIGSFKCRCNSGFALDMEERNCTDIDECRISPDLCGSGICVNTPGSFECECFEGYESGFMMMKNCMDIDECERNPLLCRGGTCVNTEGSFQCDCPLGHELSPSREDCVDINECSLSNNLCRNGKCVNMIGTYQCSCNPGYQATPDRQGCTDIDECMIMNGGCDTQCTNSEGSYECSCSEGYALMPDGRSCADIDECENNPDICDGGQCTNIPGEYRCLCYDGFMASMDMKTCIDVNECDLNSNICLFGECENTKGSFICHCQLGYSVKKGTTGCTDVDECEIGAHNCDMHASCLNIPGSFKCSCREGWIGNGIKCIDLDECSNGTHQCSINAQCVNTPGSYRCACSEGFTGDGFTCSDVDECAENINLCENGQCLNVPGAYRCECEMGFTPASDSRSCQGGSQGFQLIFMLDQPWQ</sequence>
<dbReference type="FunFam" id="2.10.25.10:FF:000002">
    <property type="entry name" value="Latent-transforming growth factor beta-binding protein 3"/>
    <property type="match status" value="1"/>
</dbReference>
<organism evidence="16 17">
    <name type="scientific">Callithrix jacchus</name>
    <name type="common">White-tufted-ear marmoset</name>
    <name type="synonym">Simia Jacchus</name>
    <dbReference type="NCBI Taxonomy" id="9483"/>
    <lineage>
        <taxon>Eukaryota</taxon>
        <taxon>Metazoa</taxon>
        <taxon>Chordata</taxon>
        <taxon>Craniata</taxon>
        <taxon>Vertebrata</taxon>
        <taxon>Euteleostomi</taxon>
        <taxon>Mammalia</taxon>
        <taxon>Eutheria</taxon>
        <taxon>Euarchontoglires</taxon>
        <taxon>Primates</taxon>
        <taxon>Haplorrhini</taxon>
        <taxon>Platyrrhini</taxon>
        <taxon>Cebidae</taxon>
        <taxon>Callitrichinae</taxon>
        <taxon>Callithrix</taxon>
        <taxon>Callithrix</taxon>
    </lineage>
</organism>
<evidence type="ECO:0000256" key="5">
    <source>
        <dbReference type="ARBA" id="ARBA00022536"/>
    </source>
</evidence>
<evidence type="ECO:0000256" key="6">
    <source>
        <dbReference type="ARBA" id="ARBA00022729"/>
    </source>
</evidence>
<dbReference type="InterPro" id="IPR000742">
    <property type="entry name" value="EGF"/>
</dbReference>
<gene>
    <name evidence="16" type="primary">FBN2</name>
</gene>
<feature type="domain" description="EGF-like" evidence="14">
    <location>
        <begin position="735"/>
        <end position="776"/>
    </location>
</feature>
<reference evidence="16" key="1">
    <citation type="submission" date="2009-03" db="EMBL/GenBank/DDBJ databases">
        <authorList>
            <person name="Warren W."/>
            <person name="Ye L."/>
            <person name="Minx P."/>
            <person name="Worley K."/>
            <person name="Gibbs R."/>
            <person name="Wilson R.K."/>
        </authorList>
    </citation>
    <scope>NUCLEOTIDE SEQUENCE [LARGE SCALE GENOMIC DNA]</scope>
</reference>
<dbReference type="FunFam" id="2.10.25.10:FF:000038">
    <property type="entry name" value="Fibrillin 2"/>
    <property type="match status" value="1"/>
</dbReference>
<feature type="domain" description="EGF-like" evidence="14">
    <location>
        <begin position="777"/>
        <end position="818"/>
    </location>
</feature>
<feature type="domain" description="EGF-like" evidence="14">
    <location>
        <begin position="502"/>
        <end position="541"/>
    </location>
</feature>
<dbReference type="SMART" id="SM00179">
    <property type="entry name" value="EGF_CA"/>
    <property type="match status" value="21"/>
</dbReference>
<evidence type="ECO:0000256" key="12">
    <source>
        <dbReference type="SAM" id="MobiDB-lite"/>
    </source>
</evidence>
<dbReference type="FunFam" id="3.90.290.10:FF:000007">
    <property type="entry name" value="Fibrillin 2"/>
    <property type="match status" value="1"/>
</dbReference>
<keyword evidence="10" id="KW-0325">Glycoprotein</keyword>
<dbReference type="GO" id="GO:0030023">
    <property type="term" value="F:extracellular matrix constituent conferring elasticity"/>
    <property type="evidence" value="ECO:0007669"/>
    <property type="project" value="UniProtKB-ARBA"/>
</dbReference>
<evidence type="ECO:0000313" key="16">
    <source>
        <dbReference type="Ensembl" id="ENSCJAP00000066733.2"/>
    </source>
</evidence>
<dbReference type="FunFam" id="2.10.25.10:FF:000149">
    <property type="entry name" value="Fibrillin 2"/>
    <property type="match status" value="1"/>
</dbReference>
<dbReference type="InterPro" id="IPR013032">
    <property type="entry name" value="EGF-like_CS"/>
</dbReference>
<dbReference type="GO" id="GO:0001527">
    <property type="term" value="C:microfibril"/>
    <property type="evidence" value="ECO:0007669"/>
    <property type="project" value="UniProtKB-ARBA"/>
</dbReference>
<feature type="domain" description="TB" evidence="15">
    <location>
        <begin position="968"/>
        <end position="1019"/>
    </location>
</feature>
<feature type="domain" description="TB" evidence="15">
    <location>
        <begin position="331"/>
        <end position="384"/>
    </location>
</feature>
<feature type="domain" description="EGF-like" evidence="14">
    <location>
        <begin position="922"/>
        <end position="963"/>
    </location>
</feature>
<dbReference type="Pfam" id="PF12947">
    <property type="entry name" value="EGF_3"/>
    <property type="match status" value="1"/>
</dbReference>
<dbReference type="SUPFAM" id="SSF57196">
    <property type="entry name" value="EGF/Laminin"/>
    <property type="match status" value="6"/>
</dbReference>
<dbReference type="PROSITE" id="PS00010">
    <property type="entry name" value="ASX_HYDROXYL"/>
    <property type="match status" value="19"/>
</dbReference>
<dbReference type="Bgee" id="ENSCJAG00000019242">
    <property type="expression patterns" value="Expressed in heart and 1 other cell type or tissue"/>
</dbReference>
<keyword evidence="6 13" id="KW-0732">Signal</keyword>
<evidence type="ECO:0000256" key="8">
    <source>
        <dbReference type="ARBA" id="ARBA00022837"/>
    </source>
</evidence>
<keyword evidence="17" id="KW-1185">Reference proteome</keyword>
<comment type="caution">
    <text evidence="11">Lacks conserved residue(s) required for the propagation of feature annotation.</text>
</comment>
<keyword evidence="4" id="KW-0272">Extracellular matrix</keyword>
<dbReference type="Gene3D" id="2.10.25.10">
    <property type="entry name" value="Laminin"/>
    <property type="match status" value="23"/>
</dbReference>
<dbReference type="GO" id="GO:0048048">
    <property type="term" value="P:embryonic eye morphogenesis"/>
    <property type="evidence" value="ECO:0007669"/>
    <property type="project" value="UniProtKB-ARBA"/>
</dbReference>
<dbReference type="InterPro" id="IPR036773">
    <property type="entry name" value="TB_dom_sf"/>
</dbReference>